<proteinExistence type="predicted"/>
<dbReference type="EMBL" id="JBHTJH010000005">
    <property type="protein sequence ID" value="MFD0862432.1"/>
    <property type="molecule type" value="Genomic_DNA"/>
</dbReference>
<sequence>MKLLIISQKLILILALFTFTFFASERVTAQDADIERLVEQRVDSIIAEGQYTRIPNEDFETIIDNKVSVKINEKLRFWVTIIGLFITALGGLGAYTFNNKIQQIIKEQADKQVKSKFESINEDLLDYAKFAAKSKLEDLKKKYDIDPNSELNVIEGKKLLSELDTHEHIELLPETIDLVGLMNYTRRKAPEIDKLIENYGERFELKETTYMNAAILHMDDYELNGSKYSKQQCVDYCNFVSKRIPHYGEPKGTLILLYAIDHQNAIVPEEKEDILKTVRVLIQDILKGSSGQLASSTVSRINRDKKSTIFGHYISHIETQLPEEFSALYEKAMQYEQRNGQLA</sequence>
<feature type="transmembrane region" description="Helical" evidence="1">
    <location>
        <begin position="75"/>
        <end position="97"/>
    </location>
</feature>
<protein>
    <submittedName>
        <fullName evidence="2">Uncharacterized protein</fullName>
    </submittedName>
</protein>
<evidence type="ECO:0000313" key="2">
    <source>
        <dbReference type="EMBL" id="MFD0862432.1"/>
    </source>
</evidence>
<keyword evidence="1" id="KW-1133">Transmembrane helix</keyword>
<organism evidence="2 3">
    <name type="scientific">Sungkyunkwania multivorans</name>
    <dbReference type="NCBI Taxonomy" id="1173618"/>
    <lineage>
        <taxon>Bacteria</taxon>
        <taxon>Pseudomonadati</taxon>
        <taxon>Bacteroidota</taxon>
        <taxon>Flavobacteriia</taxon>
        <taxon>Flavobacteriales</taxon>
        <taxon>Flavobacteriaceae</taxon>
        <taxon>Sungkyunkwania</taxon>
    </lineage>
</organism>
<evidence type="ECO:0000256" key="1">
    <source>
        <dbReference type="SAM" id="Phobius"/>
    </source>
</evidence>
<keyword evidence="3" id="KW-1185">Reference proteome</keyword>
<name>A0ABW3CZA9_9FLAO</name>
<reference evidence="3" key="1">
    <citation type="journal article" date="2019" name="Int. J. Syst. Evol. Microbiol.">
        <title>The Global Catalogue of Microorganisms (GCM) 10K type strain sequencing project: providing services to taxonomists for standard genome sequencing and annotation.</title>
        <authorList>
            <consortium name="The Broad Institute Genomics Platform"/>
            <consortium name="The Broad Institute Genome Sequencing Center for Infectious Disease"/>
            <person name="Wu L."/>
            <person name="Ma J."/>
        </authorList>
    </citation>
    <scope>NUCLEOTIDE SEQUENCE [LARGE SCALE GENOMIC DNA]</scope>
    <source>
        <strain evidence="3">CCUG 62952</strain>
    </source>
</reference>
<accession>A0ABW3CZA9</accession>
<keyword evidence="1" id="KW-0472">Membrane</keyword>
<evidence type="ECO:0000313" key="3">
    <source>
        <dbReference type="Proteomes" id="UP001596978"/>
    </source>
</evidence>
<dbReference type="RefSeq" id="WP_386407408.1">
    <property type="nucleotide sequence ID" value="NZ_JBHTJH010000005.1"/>
</dbReference>
<dbReference type="Proteomes" id="UP001596978">
    <property type="component" value="Unassembled WGS sequence"/>
</dbReference>
<keyword evidence="1" id="KW-0812">Transmembrane</keyword>
<comment type="caution">
    <text evidence="2">The sequence shown here is derived from an EMBL/GenBank/DDBJ whole genome shotgun (WGS) entry which is preliminary data.</text>
</comment>
<gene>
    <name evidence="2" type="ORF">ACFQ1M_09425</name>
</gene>